<evidence type="ECO:0000313" key="2">
    <source>
        <dbReference type="Proteomes" id="UP001567538"/>
    </source>
</evidence>
<sequence>MAIKVDLEKAYDKIRWEFIEDSLRDLELPQQIIRLIMECVSTTSMQIAWNGALMEEFRPERGIRQDDLVLFSRADCSNAAAIRELLDQYSQYSGHRVSINKTQLFFSPNTDAETAMKIESILHFKVVDNLGMYLGIPIIHGRATYANFRYIIDKVRRRLNGWSVSSLSMAGRVTLAKAVISAIPDYCMQVVMLPANVIDEIEKLIRCFVCGDSEQQPKLSLVNWKTVCKPMCSGGLVNDLPVDVDTSVATMVDDHGEWNWPRFEDLISHGTCSKIASISPPVAEASPDVCTWRWASNGKFSIGGAYGCQGPEMGCDMGFQRAPKS</sequence>
<dbReference type="Proteomes" id="UP001567538">
    <property type="component" value="Unassembled WGS sequence"/>
</dbReference>
<comment type="caution">
    <text evidence="1">The sequence shown here is derived from an EMBL/GenBank/DDBJ whole genome shotgun (WGS) entry which is preliminary data.</text>
</comment>
<gene>
    <name evidence="1" type="ORF">AAHA92_00650</name>
</gene>
<dbReference type="PANTHER" id="PTHR33116:SF86">
    <property type="entry name" value="REVERSE TRANSCRIPTASE DOMAIN-CONTAINING PROTEIN"/>
    <property type="match status" value="1"/>
</dbReference>
<evidence type="ECO:0000313" key="1">
    <source>
        <dbReference type="EMBL" id="KAL1569138.1"/>
    </source>
</evidence>
<evidence type="ECO:0008006" key="3">
    <source>
        <dbReference type="Google" id="ProtNLM"/>
    </source>
</evidence>
<organism evidence="1 2">
    <name type="scientific">Salvia divinorum</name>
    <name type="common">Maria pastora</name>
    <name type="synonym">Diviner's sage</name>
    <dbReference type="NCBI Taxonomy" id="28513"/>
    <lineage>
        <taxon>Eukaryota</taxon>
        <taxon>Viridiplantae</taxon>
        <taxon>Streptophyta</taxon>
        <taxon>Embryophyta</taxon>
        <taxon>Tracheophyta</taxon>
        <taxon>Spermatophyta</taxon>
        <taxon>Magnoliopsida</taxon>
        <taxon>eudicotyledons</taxon>
        <taxon>Gunneridae</taxon>
        <taxon>Pentapetalae</taxon>
        <taxon>asterids</taxon>
        <taxon>lamiids</taxon>
        <taxon>Lamiales</taxon>
        <taxon>Lamiaceae</taxon>
        <taxon>Nepetoideae</taxon>
        <taxon>Mentheae</taxon>
        <taxon>Salviinae</taxon>
        <taxon>Salvia</taxon>
        <taxon>Salvia subgen. Calosphace</taxon>
    </lineage>
</organism>
<dbReference type="PANTHER" id="PTHR33116">
    <property type="entry name" value="REVERSE TRANSCRIPTASE ZINC-BINDING DOMAIN-CONTAINING PROTEIN-RELATED-RELATED"/>
    <property type="match status" value="1"/>
</dbReference>
<name>A0ABD1ING9_SALDI</name>
<proteinExistence type="predicted"/>
<accession>A0ABD1ING9</accession>
<reference evidence="1 2" key="1">
    <citation type="submission" date="2024-06" db="EMBL/GenBank/DDBJ databases">
        <title>A chromosome level genome sequence of Diviner's sage (Salvia divinorum).</title>
        <authorList>
            <person name="Ford S.A."/>
            <person name="Ro D.-K."/>
            <person name="Ness R.W."/>
            <person name="Phillips M.A."/>
        </authorList>
    </citation>
    <scope>NUCLEOTIDE SEQUENCE [LARGE SCALE GENOMIC DNA]</scope>
    <source>
        <strain evidence="1">SAF-2024a</strain>
        <tissue evidence="1">Leaf</tissue>
    </source>
</reference>
<dbReference type="AlphaFoldDB" id="A0ABD1ING9"/>
<dbReference type="EMBL" id="JBEAFC010000001">
    <property type="protein sequence ID" value="KAL1569138.1"/>
    <property type="molecule type" value="Genomic_DNA"/>
</dbReference>
<keyword evidence="2" id="KW-1185">Reference proteome</keyword>
<protein>
    <recommendedName>
        <fullName evidence="3">Reverse transcriptase</fullName>
    </recommendedName>
</protein>